<evidence type="ECO:0000313" key="2">
    <source>
        <dbReference type="Proteomes" id="UP001166571"/>
    </source>
</evidence>
<evidence type="ECO:0008006" key="3">
    <source>
        <dbReference type="Google" id="ProtNLM"/>
    </source>
</evidence>
<proteinExistence type="predicted"/>
<protein>
    <recommendedName>
        <fullName evidence="3">DUF222 domain-containing protein</fullName>
    </recommendedName>
</protein>
<evidence type="ECO:0000313" key="1">
    <source>
        <dbReference type="EMBL" id="MBY4637065.1"/>
    </source>
</evidence>
<reference evidence="1" key="1">
    <citation type="submission" date="2021-08" db="EMBL/GenBank/DDBJ databases">
        <title>Sphingopyxis panaciterrulae sp. nov., isolated from the surface water of the Yellow Sea.</title>
        <authorList>
            <person name="Gao Z."/>
            <person name="Zhang D."/>
            <person name="Zhang A."/>
        </authorList>
    </citation>
    <scope>NUCLEOTIDE SEQUENCE</scope>
    <source>
        <strain evidence="1">XHP0097</strain>
    </source>
</reference>
<sequence>MIEPFPSSGIDLPSPTLSARLRELGDYLAAPSVGRLTEEQRALALGIARRLIADIAAQLDVGIDAAALWSDWLRGGIPSAQRIAVACFARAEEHRWRGQIAQLGGETPTADDAGAEIAEDAAEAISSDVDRTALALRIADRRRFDGQGNPCIALVDLDADVRRALLLDVAAWQLARSSADVDGAALLGEAVRSAIEAAPNDHGIDHAAAAYRAALGPDIGRASAIAIARHDWPSLIALAAVETQRSYGAMAIALLTAEIASLPALLAPLGLDRRTIAPLEVSLAMLPARAVSGANAGDEPAARLAAFSSFDGLPGDGA</sequence>
<dbReference type="EMBL" id="JAILXK010000001">
    <property type="protein sequence ID" value="MBY4637065.1"/>
    <property type="molecule type" value="Genomic_DNA"/>
</dbReference>
<accession>A0ABS7MDH5</accession>
<dbReference type="RefSeq" id="WP_222136293.1">
    <property type="nucleotide sequence ID" value="NZ_JAILXK010000001.1"/>
</dbReference>
<organism evidence="1 2">
    <name type="scientific">Sphingopyxis jiangsuensis</name>
    <dbReference type="NCBI Taxonomy" id="2871171"/>
    <lineage>
        <taxon>Bacteria</taxon>
        <taxon>Pseudomonadati</taxon>
        <taxon>Pseudomonadota</taxon>
        <taxon>Alphaproteobacteria</taxon>
        <taxon>Sphingomonadales</taxon>
        <taxon>Sphingomonadaceae</taxon>
        <taxon>Sphingopyxis</taxon>
    </lineage>
</organism>
<name>A0ABS7MDH5_9SPHN</name>
<comment type="caution">
    <text evidence="1">The sequence shown here is derived from an EMBL/GenBank/DDBJ whole genome shotgun (WGS) entry which is preliminary data.</text>
</comment>
<dbReference type="Proteomes" id="UP001166571">
    <property type="component" value="Unassembled WGS sequence"/>
</dbReference>
<gene>
    <name evidence="1" type="ORF">K5P26_07940</name>
</gene>
<keyword evidence="2" id="KW-1185">Reference proteome</keyword>